<accession>E4YQM6</accession>
<dbReference type="AlphaFoldDB" id="E4YQM6"/>
<name>E4YQM6_OIKDI</name>
<reference evidence="1" key="1">
    <citation type="journal article" date="2010" name="Science">
        <title>Plasticity of animal genome architecture unmasked by rapid evolution of a pelagic tunicate.</title>
        <authorList>
            <person name="Denoeud F."/>
            <person name="Henriet S."/>
            <person name="Mungpakdee S."/>
            <person name="Aury J.M."/>
            <person name="Da Silva C."/>
            <person name="Brinkmann H."/>
            <person name="Mikhaleva J."/>
            <person name="Olsen L.C."/>
            <person name="Jubin C."/>
            <person name="Canestro C."/>
            <person name="Bouquet J.M."/>
            <person name="Danks G."/>
            <person name="Poulain J."/>
            <person name="Campsteijn C."/>
            <person name="Adamski M."/>
            <person name="Cross I."/>
            <person name="Yadetie F."/>
            <person name="Muffato M."/>
            <person name="Louis A."/>
            <person name="Butcher S."/>
            <person name="Tsagkogeorga G."/>
            <person name="Konrad A."/>
            <person name="Singh S."/>
            <person name="Jensen M.F."/>
            <person name="Cong E.H."/>
            <person name="Eikeseth-Otteraa H."/>
            <person name="Noel B."/>
            <person name="Anthouard V."/>
            <person name="Porcel B.M."/>
            <person name="Kachouri-Lafond R."/>
            <person name="Nishino A."/>
            <person name="Ugolini M."/>
            <person name="Chourrout P."/>
            <person name="Nishida H."/>
            <person name="Aasland R."/>
            <person name="Huzurbazar S."/>
            <person name="Westhof E."/>
            <person name="Delsuc F."/>
            <person name="Lehrach H."/>
            <person name="Reinhardt R."/>
            <person name="Weissenbach J."/>
            <person name="Roy S.W."/>
            <person name="Artiguenave F."/>
            <person name="Postlethwait J.H."/>
            <person name="Manak J.R."/>
            <person name="Thompson E.M."/>
            <person name="Jaillon O."/>
            <person name="Du Pasquier L."/>
            <person name="Boudinot P."/>
            <person name="Liberles D.A."/>
            <person name="Volff J.N."/>
            <person name="Philippe H."/>
            <person name="Lenhard B."/>
            <person name="Roest Crollius H."/>
            <person name="Wincker P."/>
            <person name="Chourrout D."/>
        </authorList>
    </citation>
    <scope>NUCLEOTIDE SEQUENCE [LARGE SCALE GENOMIC DNA]</scope>
</reference>
<protein>
    <recommendedName>
        <fullName evidence="2">C-type lectin domain-containing protein</fullName>
    </recommendedName>
</protein>
<dbReference type="InterPro" id="IPR016187">
    <property type="entry name" value="CTDL_fold"/>
</dbReference>
<dbReference type="SUPFAM" id="SSF56436">
    <property type="entry name" value="C-type lectin-like"/>
    <property type="match status" value="1"/>
</dbReference>
<dbReference type="PANTHER" id="PTHR35170">
    <property type="entry name" value="PROTEIN DD3-3"/>
    <property type="match status" value="1"/>
</dbReference>
<evidence type="ECO:0008006" key="2">
    <source>
        <dbReference type="Google" id="ProtNLM"/>
    </source>
</evidence>
<dbReference type="InterPro" id="IPR016186">
    <property type="entry name" value="C-type_lectin-like/link_sf"/>
</dbReference>
<dbReference type="PANTHER" id="PTHR35170:SF2">
    <property type="entry name" value="PROTEIN DD3-3"/>
    <property type="match status" value="1"/>
</dbReference>
<dbReference type="InterPro" id="IPR053320">
    <property type="entry name" value="Protein_DD3-3_O-glyco"/>
</dbReference>
<proteinExistence type="predicted"/>
<evidence type="ECO:0000313" key="1">
    <source>
        <dbReference type="EMBL" id="CBY37771.1"/>
    </source>
</evidence>
<sequence length="779" mass="88868">MKLLSSLLSAALGDIYLHFPRGSNNRLNEHSENRANANRLFDSENNNQGGYNVGDKTDVEAEDMDGQSKAVYFQSGSSPSELTLEWTNQHGCGRRDANDANWVDCSYTIQYMCQPAGGDFHTLQNGFDTDTATYTPPPMDMEGGQAYLDRMEYDKERTLDKGVHESWHYYDNCFKRERNRGLFVADRSRNRDRGATRTRQNENGAQYGYECPEERDYYPYWHPSPWIDIAHLTSETAQCPEVFDNSGNRAAKNLCVQYYDDMDIKMPSMANNEEACHAASGTWTSFYNFQEIIDSISSEQQCIEKSGELGKVYGDDMIWAYPFISNDMLAPDEKCLILPPKVICEKAQYTRANHLGNTNNEKSPSFTWTLPNFYSEETRDCALRIRYNITTNDYPDEFDKRQTATYFDILKLEDDPTVTMFDELTLQLAINTAQVSRVFQDRSHLFQIAPRPSVVDDDRKIVNVGVRGRRGNIVQAYPSVEYDFSPQNLDVSSEDLVHIQWEGSNTNPASDGEGREHTDRNNWVPIVVPGASIPYGAYDPAVETFSFVENEETITLEVNRFPNVQPEELKSLCEGIDSTIPAPTSEAYNDAIKAFNTGVNGNWKGNFFLGITDKDEEGVWNNIHSDQPISFFNWRRNRPDNKDGVEHHALMIKNGQWDDVEKARTITKGICVRPHLPKEYELPEMIEEWVWSSVENVEKSEMDNFYVQMASSGYYGCKEGNCERALNNPDITKMNAKLNDAPAQFLGNIVRFKSGEHQSMCTRNNNFSNRAQKTDITVV</sequence>
<organism evidence="1">
    <name type="scientific">Oikopleura dioica</name>
    <name type="common">Tunicate</name>
    <dbReference type="NCBI Taxonomy" id="34765"/>
    <lineage>
        <taxon>Eukaryota</taxon>
        <taxon>Metazoa</taxon>
        <taxon>Chordata</taxon>
        <taxon>Tunicata</taxon>
        <taxon>Appendicularia</taxon>
        <taxon>Copelata</taxon>
        <taxon>Oikopleuridae</taxon>
        <taxon>Oikopleura</taxon>
    </lineage>
</organism>
<dbReference type="Gene3D" id="3.10.100.10">
    <property type="entry name" value="Mannose-Binding Protein A, subunit A"/>
    <property type="match status" value="1"/>
</dbReference>
<gene>
    <name evidence="1" type="ORF">GSOID_T00031257001</name>
</gene>
<dbReference type="Proteomes" id="UP000011014">
    <property type="component" value="Unassembled WGS sequence"/>
</dbReference>
<dbReference type="EMBL" id="FN655056">
    <property type="protein sequence ID" value="CBY37771.1"/>
    <property type="molecule type" value="Genomic_DNA"/>
</dbReference>